<evidence type="ECO:0000256" key="3">
    <source>
        <dbReference type="PROSITE-ProRule" id="PRU00708"/>
    </source>
</evidence>
<comment type="similarity">
    <text evidence="1">Belongs to the PPR family. P subfamily.</text>
</comment>
<feature type="repeat" description="PPR" evidence="3">
    <location>
        <begin position="583"/>
        <end position="617"/>
    </location>
</feature>
<dbReference type="Proteomes" id="UP000823674">
    <property type="component" value="Chromosome A06"/>
</dbReference>
<evidence type="ECO:0000256" key="1">
    <source>
        <dbReference type="ARBA" id="ARBA00007626"/>
    </source>
</evidence>
<protein>
    <recommendedName>
        <fullName evidence="6">Pentacotripeptide-repeat region of PRORP domain-containing protein</fullName>
    </recommendedName>
</protein>
<dbReference type="Pfam" id="PF01535">
    <property type="entry name" value="PPR"/>
    <property type="match status" value="2"/>
</dbReference>
<gene>
    <name evidence="4" type="primary">A06p039690.1_BraROA</name>
    <name evidence="4" type="ORF">IGI04_024082</name>
</gene>
<sequence length="1006" mass="113561">MQTPFCKVSSFLHRSDPNATKGSMIRRIQPHRDAASPGSVSSALILAMRVSKDLRRTFCSVSPLIRTLPPEESDPNSIPHRLLSILTKPNWHKSPSLKQMVPSIRPSHVSSLFSLDLDPKTALNFSHWISQNPRFKHSVYSYSSLLALLANNGYAEVVFKIRSLMIKRCESVGDALFVLDICRKMNKDESFKLRVECYNALLNSLARFGMVDEMEKLYMEMLEEDEVSPNVYTYNKMVFGYCKVGNMAMAKGYVSKIVEAGLEPDFFTDTSLIMGYCQRKDLDSAFKVFEEMSSKGFKRNEVAYTHLIHGLCVARRVDEAMELFAKMKDDDGDNCYPTVRTYTVLINALCGSKRKSEALDLRKEMSERGITPNIHTYTVLISSSCSECNFEEARELLGDMVEKGLMPNVVTYNALINGYCERGMMEDALDVVELMESRNVRPNTRTYNELIHGFCKKNVHKAMGVFNKMLERRVAPSVVTYNSLIDGQCRSGNFDSAYRLLSMMNDRGLVPDQWTYNSFIDSLCKRKRVEEARELFDSLEEKGVVNANVVMYTALIDGYCKSDKLEEAKPVLEKMLSKSCLPNTSTFNALIHGLCTDGKLSEAMLLEKKMVEKGLQSTVITDTILIHRMLKEGDFDHAERRFQKMLVSGTKPDAHTYTAFIQSYCSAGRMKEAEGMMEKMKEDGVFPDSITYSSLIKGYGDQGLTDSAFGVLKCMLDAGCEPSHHTFLSLIKHLVEMKHGKENDLCLTSNMIEFDIVVELLEKMAEHGVTPNARSYEMLIKGICETGNLKVAEKVLDRMMQQEEGISPSESMFNALLSCCCKLEMYKEAAKVVDDMICVGQLPQLESCKSLICGLYKNGENERGVWVFKSLLRCGYYHDELAWKIVVDGVGKQGLVEAFNELFAVMEESGCKFSSHTYALLTGGPPDSTGSKHDPGFLPELQTQLRSERTVKGSLEVKVVFSLFYKLAFLHGEKDPRSSFDNHDSFDKIRHYLLLLQLLNHLILQG</sequence>
<dbReference type="SUPFAM" id="SSF81901">
    <property type="entry name" value="HCP-like"/>
    <property type="match status" value="2"/>
</dbReference>
<dbReference type="InterPro" id="IPR002885">
    <property type="entry name" value="PPR_rpt"/>
</dbReference>
<feature type="repeat" description="PPR" evidence="3">
    <location>
        <begin position="618"/>
        <end position="652"/>
    </location>
</feature>
<feature type="repeat" description="PPR" evidence="3">
    <location>
        <begin position="512"/>
        <end position="546"/>
    </location>
</feature>
<dbReference type="NCBIfam" id="TIGR00756">
    <property type="entry name" value="PPR"/>
    <property type="match status" value="17"/>
</dbReference>
<feature type="repeat" description="PPR" evidence="3">
    <location>
        <begin position="653"/>
        <end position="687"/>
    </location>
</feature>
<feature type="repeat" description="PPR" evidence="3">
    <location>
        <begin position="338"/>
        <end position="372"/>
    </location>
</feature>
<dbReference type="EMBL" id="JADBGQ010000006">
    <property type="protein sequence ID" value="KAG5394119.1"/>
    <property type="molecule type" value="Genomic_DNA"/>
</dbReference>
<dbReference type="Gene3D" id="1.25.40.10">
    <property type="entry name" value="Tetratricopeptide repeat domain"/>
    <property type="match status" value="9"/>
</dbReference>
<keyword evidence="2" id="KW-0677">Repeat</keyword>
<feature type="repeat" description="PPR" evidence="3">
    <location>
        <begin position="194"/>
        <end position="229"/>
    </location>
</feature>
<reference evidence="4 5" key="1">
    <citation type="submission" date="2021-03" db="EMBL/GenBank/DDBJ databases">
        <authorList>
            <person name="King G.J."/>
            <person name="Bancroft I."/>
            <person name="Baten A."/>
            <person name="Bloomfield J."/>
            <person name="Borpatragohain P."/>
            <person name="He Z."/>
            <person name="Irish N."/>
            <person name="Irwin J."/>
            <person name="Liu K."/>
            <person name="Mauleon R.P."/>
            <person name="Moore J."/>
            <person name="Morris R."/>
            <person name="Ostergaard L."/>
            <person name="Wang B."/>
            <person name="Wells R."/>
        </authorList>
    </citation>
    <scope>NUCLEOTIDE SEQUENCE [LARGE SCALE GENOMIC DNA]</scope>
    <source>
        <strain evidence="4">R-o-18</strain>
        <tissue evidence="4">Leaf</tissue>
    </source>
</reference>
<feature type="repeat" description="PPR" evidence="3">
    <location>
        <begin position="300"/>
        <end position="330"/>
    </location>
</feature>
<feature type="repeat" description="PPR" evidence="3">
    <location>
        <begin position="809"/>
        <end position="843"/>
    </location>
</feature>
<dbReference type="Pfam" id="PF13812">
    <property type="entry name" value="PPR_3"/>
    <property type="match status" value="1"/>
</dbReference>
<keyword evidence="5" id="KW-1185">Reference proteome</keyword>
<feature type="repeat" description="PPR" evidence="3">
    <location>
        <begin position="477"/>
        <end position="511"/>
    </location>
</feature>
<dbReference type="InterPro" id="IPR050872">
    <property type="entry name" value="PPR_P_subfamily"/>
</dbReference>
<feature type="repeat" description="PPR" evidence="3">
    <location>
        <begin position="688"/>
        <end position="722"/>
    </location>
</feature>
<accession>A0ABQ7M5Q2</accession>
<feature type="repeat" description="PPR" evidence="3">
    <location>
        <begin position="548"/>
        <end position="582"/>
    </location>
</feature>
<dbReference type="PANTHER" id="PTHR46128">
    <property type="entry name" value="MITOCHONDRIAL GROUP I INTRON SPLICING FACTOR CCM1"/>
    <property type="match status" value="1"/>
</dbReference>
<evidence type="ECO:0000313" key="5">
    <source>
        <dbReference type="Proteomes" id="UP000823674"/>
    </source>
</evidence>
<dbReference type="InterPro" id="IPR011990">
    <property type="entry name" value="TPR-like_helical_dom_sf"/>
</dbReference>
<comment type="caution">
    <text evidence="4">The sequence shown here is derived from an EMBL/GenBank/DDBJ whole genome shotgun (WGS) entry which is preliminary data.</text>
</comment>
<feature type="repeat" description="PPR" evidence="3">
    <location>
        <begin position="230"/>
        <end position="264"/>
    </location>
</feature>
<feature type="repeat" description="PPR" evidence="3">
    <location>
        <begin position="772"/>
        <end position="802"/>
    </location>
</feature>
<dbReference type="PROSITE" id="PS51375">
    <property type="entry name" value="PPR"/>
    <property type="match status" value="18"/>
</dbReference>
<organism evidence="4 5">
    <name type="scientific">Brassica rapa subsp. trilocularis</name>
    <dbReference type="NCBI Taxonomy" id="1813537"/>
    <lineage>
        <taxon>Eukaryota</taxon>
        <taxon>Viridiplantae</taxon>
        <taxon>Streptophyta</taxon>
        <taxon>Embryophyta</taxon>
        <taxon>Tracheophyta</taxon>
        <taxon>Spermatophyta</taxon>
        <taxon>Magnoliopsida</taxon>
        <taxon>eudicotyledons</taxon>
        <taxon>Gunneridae</taxon>
        <taxon>Pentapetalae</taxon>
        <taxon>rosids</taxon>
        <taxon>malvids</taxon>
        <taxon>Brassicales</taxon>
        <taxon>Brassicaceae</taxon>
        <taxon>Brassiceae</taxon>
        <taxon>Brassica</taxon>
    </lineage>
</organism>
<dbReference type="PANTHER" id="PTHR46128:SF273">
    <property type="entry name" value="PENTACOTRIPEPTIDE-REPEAT REGION OF PRORP DOMAIN-CONTAINING PROTEIN"/>
    <property type="match status" value="1"/>
</dbReference>
<name>A0ABQ7M5Q2_BRACM</name>
<feature type="non-terminal residue" evidence="4">
    <location>
        <position position="1006"/>
    </location>
</feature>
<feature type="repeat" description="PPR" evidence="3">
    <location>
        <begin position="408"/>
        <end position="442"/>
    </location>
</feature>
<feature type="repeat" description="PPR" evidence="3">
    <location>
        <begin position="373"/>
        <end position="407"/>
    </location>
</feature>
<evidence type="ECO:0000256" key="2">
    <source>
        <dbReference type="ARBA" id="ARBA00022737"/>
    </source>
</evidence>
<proteinExistence type="inferred from homology"/>
<dbReference type="Pfam" id="PF13041">
    <property type="entry name" value="PPR_2"/>
    <property type="match status" value="7"/>
</dbReference>
<evidence type="ECO:0000313" key="4">
    <source>
        <dbReference type="EMBL" id="KAG5394119.1"/>
    </source>
</evidence>
<evidence type="ECO:0008006" key="6">
    <source>
        <dbReference type="Google" id="ProtNLM"/>
    </source>
</evidence>
<feature type="repeat" description="PPR" evidence="3">
    <location>
        <begin position="879"/>
        <end position="913"/>
    </location>
</feature>
<feature type="repeat" description="PPR" evidence="3">
    <location>
        <begin position="443"/>
        <end position="476"/>
    </location>
</feature>
<feature type="repeat" description="PPR" evidence="3">
    <location>
        <begin position="265"/>
        <end position="299"/>
    </location>
</feature>